<reference evidence="1 2" key="1">
    <citation type="submission" date="2022-03" db="EMBL/GenBank/DDBJ databases">
        <authorList>
            <person name="Macdonald S."/>
            <person name="Ahmed S."/>
            <person name="Newling K."/>
        </authorList>
    </citation>
    <scope>NUCLEOTIDE SEQUENCE [LARGE SCALE GENOMIC DNA]</scope>
</reference>
<name>A0ABC8L047_ERUVS</name>
<accession>A0ABC8L047</accession>
<evidence type="ECO:0000313" key="1">
    <source>
        <dbReference type="EMBL" id="CAH8366461.1"/>
    </source>
</evidence>
<organism evidence="1 2">
    <name type="scientific">Eruca vesicaria subsp. sativa</name>
    <name type="common">Garden rocket</name>
    <name type="synonym">Eruca sativa</name>
    <dbReference type="NCBI Taxonomy" id="29727"/>
    <lineage>
        <taxon>Eukaryota</taxon>
        <taxon>Viridiplantae</taxon>
        <taxon>Streptophyta</taxon>
        <taxon>Embryophyta</taxon>
        <taxon>Tracheophyta</taxon>
        <taxon>Spermatophyta</taxon>
        <taxon>Magnoliopsida</taxon>
        <taxon>eudicotyledons</taxon>
        <taxon>Gunneridae</taxon>
        <taxon>Pentapetalae</taxon>
        <taxon>rosids</taxon>
        <taxon>malvids</taxon>
        <taxon>Brassicales</taxon>
        <taxon>Brassicaceae</taxon>
        <taxon>Brassiceae</taxon>
        <taxon>Eruca</taxon>
    </lineage>
</organism>
<comment type="caution">
    <text evidence="1">The sequence shown here is derived from an EMBL/GenBank/DDBJ whole genome shotgun (WGS) entry which is preliminary data.</text>
</comment>
<keyword evidence="2" id="KW-1185">Reference proteome</keyword>
<sequence length="118" mass="13503">MCLCVGSAEMVRRPTARNMLGDGIISPSILFNVIETNVYEDLKRCISRCFSQTLSHRWRFGKLHFNGRERSTVVVSQKPRCIVFRDLAVYEHLHHPSQFLLLVQPSSRGCPICIRGVD</sequence>
<gene>
    <name evidence="1" type="ORF">ERUC_LOCUS30600</name>
</gene>
<protein>
    <submittedName>
        <fullName evidence="1">Uncharacterized protein</fullName>
    </submittedName>
</protein>
<dbReference type="EMBL" id="CAKOAT010398488">
    <property type="protein sequence ID" value="CAH8366461.1"/>
    <property type="molecule type" value="Genomic_DNA"/>
</dbReference>
<dbReference type="Proteomes" id="UP001642260">
    <property type="component" value="Unassembled WGS sequence"/>
</dbReference>
<dbReference type="AlphaFoldDB" id="A0ABC8L047"/>
<evidence type="ECO:0000313" key="2">
    <source>
        <dbReference type="Proteomes" id="UP001642260"/>
    </source>
</evidence>
<proteinExistence type="predicted"/>